<evidence type="ECO:0000256" key="1">
    <source>
        <dbReference type="SAM" id="MobiDB-lite"/>
    </source>
</evidence>
<accession>A0A518D6I2</accession>
<gene>
    <name evidence="2" type="ORF">Pla175_04470</name>
</gene>
<proteinExistence type="predicted"/>
<dbReference type="KEGG" id="pnd:Pla175_04470"/>
<dbReference type="RefSeq" id="WP_145280923.1">
    <property type="nucleotide sequence ID" value="NZ_CP036291.1"/>
</dbReference>
<dbReference type="EMBL" id="CP036291">
    <property type="protein sequence ID" value="QDU87092.1"/>
    <property type="molecule type" value="Genomic_DNA"/>
</dbReference>
<sequence>MIARYWLPLVCLVFLGAQLGCGRVTTTQRLAGEWVGRPETAAERTARQSPQALLTPEEEQARRAQRGEPTDSAEEPAPQSDLEAYQFEIRLELGVDGTARMSQGGGAPLDGVWRVLSSEAGEIALQVTALRPTTGSEHPEREQRRFLAELIEEDRAMVLHEEGADPQFGVLRFERVGE</sequence>
<feature type="region of interest" description="Disordered" evidence="1">
    <location>
        <begin position="35"/>
        <end position="81"/>
    </location>
</feature>
<keyword evidence="3" id="KW-1185">Reference proteome</keyword>
<evidence type="ECO:0000313" key="2">
    <source>
        <dbReference type="EMBL" id="QDU87092.1"/>
    </source>
</evidence>
<evidence type="ECO:0000313" key="3">
    <source>
        <dbReference type="Proteomes" id="UP000317429"/>
    </source>
</evidence>
<dbReference type="AlphaFoldDB" id="A0A518D6I2"/>
<reference evidence="2 3" key="1">
    <citation type="submission" date="2019-02" db="EMBL/GenBank/DDBJ databases">
        <title>Deep-cultivation of Planctomycetes and their phenomic and genomic characterization uncovers novel biology.</title>
        <authorList>
            <person name="Wiegand S."/>
            <person name="Jogler M."/>
            <person name="Boedeker C."/>
            <person name="Pinto D."/>
            <person name="Vollmers J."/>
            <person name="Rivas-Marin E."/>
            <person name="Kohn T."/>
            <person name="Peeters S.H."/>
            <person name="Heuer A."/>
            <person name="Rast P."/>
            <person name="Oberbeckmann S."/>
            <person name="Bunk B."/>
            <person name="Jeske O."/>
            <person name="Meyerdierks A."/>
            <person name="Storesund J.E."/>
            <person name="Kallscheuer N."/>
            <person name="Luecker S."/>
            <person name="Lage O.M."/>
            <person name="Pohl T."/>
            <person name="Merkel B.J."/>
            <person name="Hornburger P."/>
            <person name="Mueller R.-W."/>
            <person name="Bruemmer F."/>
            <person name="Labrenz M."/>
            <person name="Spormann A.M."/>
            <person name="Op den Camp H."/>
            <person name="Overmann J."/>
            <person name="Amann R."/>
            <person name="Jetten M.S.M."/>
            <person name="Mascher T."/>
            <person name="Medema M.H."/>
            <person name="Devos D.P."/>
            <person name="Kaster A.-K."/>
            <person name="Ovreas L."/>
            <person name="Rohde M."/>
            <person name="Galperin M.Y."/>
            <person name="Jogler C."/>
        </authorList>
    </citation>
    <scope>NUCLEOTIDE SEQUENCE [LARGE SCALE GENOMIC DNA]</scope>
    <source>
        <strain evidence="2 3">Pla175</strain>
    </source>
</reference>
<organism evidence="2 3">
    <name type="scientific">Pirellulimonas nuda</name>
    <dbReference type="NCBI Taxonomy" id="2528009"/>
    <lineage>
        <taxon>Bacteria</taxon>
        <taxon>Pseudomonadati</taxon>
        <taxon>Planctomycetota</taxon>
        <taxon>Planctomycetia</taxon>
        <taxon>Pirellulales</taxon>
        <taxon>Lacipirellulaceae</taxon>
        <taxon>Pirellulimonas</taxon>
    </lineage>
</organism>
<feature type="compositionally biased region" description="Basic and acidic residues" evidence="1">
    <location>
        <begin position="59"/>
        <end position="69"/>
    </location>
</feature>
<protein>
    <submittedName>
        <fullName evidence="2">Uncharacterized protein</fullName>
    </submittedName>
</protein>
<name>A0A518D6I2_9BACT</name>
<dbReference type="OrthoDB" id="289572at2"/>
<dbReference type="Proteomes" id="UP000317429">
    <property type="component" value="Chromosome"/>
</dbReference>